<dbReference type="SUPFAM" id="SSF51126">
    <property type="entry name" value="Pectin lyase-like"/>
    <property type="match status" value="1"/>
</dbReference>
<dbReference type="InterPro" id="IPR011050">
    <property type="entry name" value="Pectin_lyase_fold/virulence"/>
</dbReference>
<dbReference type="Proteomes" id="UP000030152">
    <property type="component" value="Unassembled WGS sequence"/>
</dbReference>
<sequence>MKYICKRFFIKILFLLFIIPTTVFSQDKFPDGTRIPDWFKKSEPTNINKLGRQYKITDYSVGNDSTLVQTQNIQAVIDKAAQSGGGVIIVPKGTYLTGSLFFKQGTHLYVEQGGVLKGSDDISDFPVVMTRIEGQSVKYFPALVNADGVDGFTISGKGTINGNGLRYWKAFWLRRDWNPKCTNMDEMRPRLIFISNSKNVQVSGLHLKDSPFWTTHYYKCENVKLLNLRITSPKTPVKAPSTDAIDLDACKNVLVKNCYMSVNDDAIALKGGKGPFADKDETNGENRNIIIEDNEYGFCHSALTCGSESVHNYNIIFRRCKLHEAQKTLHLKMRPDTPQLYEYILVEDLSGDAGSLISIAPWKQFFDLKGRTEPLMSYAQNITMKNIKLECRQGFDITESDKYQLKDFVFDNITLKTDKGLQDNTKSIKNVILKNVTINP</sequence>
<dbReference type="STRING" id="1121895.GCA_000378485_00093"/>
<evidence type="ECO:0000256" key="4">
    <source>
        <dbReference type="RuleBase" id="RU361169"/>
    </source>
</evidence>
<dbReference type="GO" id="GO:0005975">
    <property type="term" value="P:carbohydrate metabolic process"/>
    <property type="evidence" value="ECO:0007669"/>
    <property type="project" value="InterPro"/>
</dbReference>
<name>A0A0A2M2D9_9FLAO</name>
<dbReference type="EMBL" id="JRLX01000008">
    <property type="protein sequence ID" value="KGO86802.1"/>
    <property type="molecule type" value="Genomic_DNA"/>
</dbReference>
<dbReference type="Pfam" id="PF00295">
    <property type="entry name" value="Glyco_hydro_28"/>
    <property type="match status" value="1"/>
</dbReference>
<dbReference type="PANTHER" id="PTHR31339:SF9">
    <property type="entry name" value="PLASMIN AND FIBRONECTIN-BINDING PROTEIN A"/>
    <property type="match status" value="1"/>
</dbReference>
<evidence type="ECO:0000256" key="1">
    <source>
        <dbReference type="ARBA" id="ARBA00008834"/>
    </source>
</evidence>
<comment type="similarity">
    <text evidence="1 4">Belongs to the glycosyl hydrolase 28 family.</text>
</comment>
<evidence type="ECO:0000313" key="6">
    <source>
        <dbReference type="EMBL" id="KGO86802.1"/>
    </source>
</evidence>
<keyword evidence="7" id="KW-1185">Reference proteome</keyword>
<dbReference type="InterPro" id="IPR012334">
    <property type="entry name" value="Pectin_lyas_fold"/>
</dbReference>
<evidence type="ECO:0000313" key="7">
    <source>
        <dbReference type="Proteomes" id="UP000030152"/>
    </source>
</evidence>
<dbReference type="PANTHER" id="PTHR31339">
    <property type="entry name" value="PECTIN LYASE-RELATED"/>
    <property type="match status" value="1"/>
</dbReference>
<dbReference type="GO" id="GO:0004650">
    <property type="term" value="F:polygalacturonase activity"/>
    <property type="evidence" value="ECO:0007669"/>
    <property type="project" value="InterPro"/>
</dbReference>
<evidence type="ECO:0000256" key="2">
    <source>
        <dbReference type="ARBA" id="ARBA00022801"/>
    </source>
</evidence>
<dbReference type="OrthoDB" id="9795222at2"/>
<dbReference type="InterPro" id="IPR051801">
    <property type="entry name" value="GH28_Enzymes"/>
</dbReference>
<evidence type="ECO:0000256" key="5">
    <source>
        <dbReference type="SAM" id="SignalP"/>
    </source>
</evidence>
<comment type="caution">
    <text evidence="6">The sequence shown here is derived from an EMBL/GenBank/DDBJ whole genome shotgun (WGS) entry which is preliminary data.</text>
</comment>
<keyword evidence="3 4" id="KW-0326">Glycosidase</keyword>
<organism evidence="6 7">
    <name type="scientific">Flavobacterium rivuli WB 3.3-2 = DSM 21788</name>
    <dbReference type="NCBI Taxonomy" id="1121895"/>
    <lineage>
        <taxon>Bacteria</taxon>
        <taxon>Pseudomonadati</taxon>
        <taxon>Bacteroidota</taxon>
        <taxon>Flavobacteriia</taxon>
        <taxon>Flavobacteriales</taxon>
        <taxon>Flavobacteriaceae</taxon>
        <taxon>Flavobacterium</taxon>
    </lineage>
</organism>
<reference evidence="6 7" key="1">
    <citation type="submission" date="2013-09" db="EMBL/GenBank/DDBJ databases">
        <authorList>
            <person name="Zeng Z."/>
            <person name="Chen C."/>
        </authorList>
    </citation>
    <scope>NUCLEOTIDE SEQUENCE [LARGE SCALE GENOMIC DNA]</scope>
    <source>
        <strain evidence="6 7">WB 3.3-2</strain>
    </source>
</reference>
<proteinExistence type="inferred from homology"/>
<gene>
    <name evidence="6" type="ORF">Q765_09255</name>
</gene>
<accession>A0A0A2M2D9</accession>
<keyword evidence="5" id="KW-0732">Signal</keyword>
<dbReference type="eggNOG" id="COG5434">
    <property type="taxonomic scope" value="Bacteria"/>
</dbReference>
<dbReference type="Gene3D" id="2.160.20.10">
    <property type="entry name" value="Single-stranded right-handed beta-helix, Pectin lyase-like"/>
    <property type="match status" value="1"/>
</dbReference>
<evidence type="ECO:0000256" key="3">
    <source>
        <dbReference type="ARBA" id="ARBA00023295"/>
    </source>
</evidence>
<feature type="chain" id="PRO_5002002642" evidence="5">
    <location>
        <begin position="26"/>
        <end position="440"/>
    </location>
</feature>
<feature type="signal peptide" evidence="5">
    <location>
        <begin position="1"/>
        <end position="25"/>
    </location>
</feature>
<keyword evidence="2 4" id="KW-0378">Hydrolase</keyword>
<protein>
    <submittedName>
        <fullName evidence="6">Exopolygalacturonase</fullName>
    </submittedName>
</protein>
<dbReference type="AlphaFoldDB" id="A0A0A2M2D9"/>
<dbReference type="RefSeq" id="WP_020211218.1">
    <property type="nucleotide sequence ID" value="NZ_JRLX01000008.1"/>
</dbReference>
<dbReference type="InterPro" id="IPR000743">
    <property type="entry name" value="Glyco_hydro_28"/>
</dbReference>